<evidence type="ECO:0008006" key="6">
    <source>
        <dbReference type="Google" id="ProtNLM"/>
    </source>
</evidence>
<evidence type="ECO:0000256" key="1">
    <source>
        <dbReference type="ARBA" id="ARBA00007626"/>
    </source>
</evidence>
<evidence type="ECO:0000313" key="5">
    <source>
        <dbReference type="Proteomes" id="UP001157006"/>
    </source>
</evidence>
<evidence type="ECO:0000256" key="3">
    <source>
        <dbReference type="PROSITE-ProRule" id="PRU00708"/>
    </source>
</evidence>
<dbReference type="InterPro" id="IPR051240">
    <property type="entry name" value="Mito_RNA-Proc/Resp"/>
</dbReference>
<protein>
    <recommendedName>
        <fullName evidence="6">Pentatricopeptide repeat-containing protein</fullName>
    </recommendedName>
</protein>
<feature type="repeat" description="PPR" evidence="3">
    <location>
        <begin position="146"/>
        <end position="180"/>
    </location>
</feature>
<dbReference type="Proteomes" id="UP001157006">
    <property type="component" value="Chromosome 4"/>
</dbReference>
<dbReference type="PROSITE" id="PS51375">
    <property type="entry name" value="PPR"/>
    <property type="match status" value="2"/>
</dbReference>
<dbReference type="Gene3D" id="1.25.40.10">
    <property type="entry name" value="Tetratricopeptide repeat domain"/>
    <property type="match status" value="1"/>
</dbReference>
<feature type="repeat" description="PPR" evidence="3">
    <location>
        <begin position="76"/>
        <end position="110"/>
    </location>
</feature>
<gene>
    <name evidence="4" type="ORF">VFH_IV205760</name>
</gene>
<dbReference type="NCBIfam" id="TIGR00756">
    <property type="entry name" value="PPR"/>
    <property type="match status" value="2"/>
</dbReference>
<evidence type="ECO:0000256" key="2">
    <source>
        <dbReference type="ARBA" id="ARBA00022737"/>
    </source>
</evidence>
<dbReference type="GO" id="GO:0003729">
    <property type="term" value="F:mRNA binding"/>
    <property type="evidence" value="ECO:0007669"/>
    <property type="project" value="TreeGrafter"/>
</dbReference>
<sequence length="198" mass="22506">MILSVLSAYTTRIYALCEVEDAILFMDERGLKIDEFTQSALTKIRYSVVIYAYAEKRYTLETDKVFMCCKERKNLSVIVFNVMIKAYGIGKCYDKACQLFDRMVKFGCAAKGCSYIYLIHILSCADKPYIAIPYLNKMQEAGLVSDCAPYCAVISSFAKLGQLDTAEALYGEMIKYAVYTPSIITLLNLMIIQFKFKQ</sequence>
<accession>A0AAV1AML9</accession>
<keyword evidence="2" id="KW-0677">Repeat</keyword>
<reference evidence="4 5" key="1">
    <citation type="submission" date="2023-01" db="EMBL/GenBank/DDBJ databases">
        <authorList>
            <person name="Kreplak J."/>
        </authorList>
    </citation>
    <scope>NUCLEOTIDE SEQUENCE [LARGE SCALE GENOMIC DNA]</scope>
</reference>
<dbReference type="InterPro" id="IPR011990">
    <property type="entry name" value="TPR-like_helical_dom_sf"/>
</dbReference>
<comment type="similarity">
    <text evidence="1">Belongs to the PPR family. P subfamily.</text>
</comment>
<dbReference type="PANTHER" id="PTHR47933">
    <property type="entry name" value="PENTATRICOPEPTIDE REPEAT-CONTAINING PROTEIN 1, MITOCHONDRIAL"/>
    <property type="match status" value="1"/>
</dbReference>
<keyword evidence="5" id="KW-1185">Reference proteome</keyword>
<organism evidence="4 5">
    <name type="scientific">Vicia faba</name>
    <name type="common">Broad bean</name>
    <name type="synonym">Faba vulgaris</name>
    <dbReference type="NCBI Taxonomy" id="3906"/>
    <lineage>
        <taxon>Eukaryota</taxon>
        <taxon>Viridiplantae</taxon>
        <taxon>Streptophyta</taxon>
        <taxon>Embryophyta</taxon>
        <taxon>Tracheophyta</taxon>
        <taxon>Spermatophyta</taxon>
        <taxon>Magnoliopsida</taxon>
        <taxon>eudicotyledons</taxon>
        <taxon>Gunneridae</taxon>
        <taxon>Pentapetalae</taxon>
        <taxon>rosids</taxon>
        <taxon>fabids</taxon>
        <taxon>Fabales</taxon>
        <taxon>Fabaceae</taxon>
        <taxon>Papilionoideae</taxon>
        <taxon>50 kb inversion clade</taxon>
        <taxon>NPAAA clade</taxon>
        <taxon>Hologalegina</taxon>
        <taxon>IRL clade</taxon>
        <taxon>Fabeae</taxon>
        <taxon>Vicia</taxon>
    </lineage>
</organism>
<evidence type="ECO:0000313" key="4">
    <source>
        <dbReference type="EMBL" id="CAI8610941.1"/>
    </source>
</evidence>
<dbReference type="InterPro" id="IPR002885">
    <property type="entry name" value="PPR_rpt"/>
</dbReference>
<proteinExistence type="inferred from homology"/>
<dbReference type="PANTHER" id="PTHR47933:SF19">
    <property type="entry name" value="ACYLAMINOACYL-PEPTIDASE"/>
    <property type="match status" value="1"/>
</dbReference>
<dbReference type="EMBL" id="OX451739">
    <property type="protein sequence ID" value="CAI8610941.1"/>
    <property type="molecule type" value="Genomic_DNA"/>
</dbReference>
<dbReference type="AlphaFoldDB" id="A0AAV1AML9"/>
<name>A0AAV1AML9_VICFA</name>
<dbReference type="Pfam" id="PF01535">
    <property type="entry name" value="PPR"/>
    <property type="match status" value="2"/>
</dbReference>